<feature type="chain" id="PRO_5044024548" description="Apple domain-containing protein" evidence="3">
    <location>
        <begin position="20"/>
        <end position="345"/>
    </location>
</feature>
<dbReference type="Pfam" id="PF00024">
    <property type="entry name" value="PAN_1"/>
    <property type="match status" value="3"/>
</dbReference>
<evidence type="ECO:0000256" key="3">
    <source>
        <dbReference type="SAM" id="SignalP"/>
    </source>
</evidence>
<keyword evidence="1" id="KW-0677">Repeat</keyword>
<protein>
    <recommendedName>
        <fullName evidence="4">Apple domain-containing protein</fullName>
    </recommendedName>
</protein>
<sequence>MNPRLTLVVISSCIALCLGCSSRLRANTEIEGKRFETKGSPDAFHCQTLCTFIKRCEAFTFRSREFKCDMKESAKLDKFKSVPGSISGETMRNCPYQKPCFTQTYRGLAFTDKPYKSVRLGSENDCQTVCKRDPFCSFYTFYTSKRRCDLKFWKLVPTVERGRMEGLISGYSSKLRLEIGRGYQCGSLQYHDYLMEGKWWNYEYNGFAFNVEHCQTLCNLNPFCRIYAYHIEYKLCRLKVVQDKDKKMIHKKGYISGPRATSCRISFNWLDQTVDGYFYSRREEPTPSPSVKECKTLCDNNPRCNFYTYATEKYKPNAKECFLYYDRELPSPTVVADNSAVSGLP</sequence>
<proteinExistence type="predicted"/>
<dbReference type="Gene3D" id="3.50.4.10">
    <property type="entry name" value="Hepatocyte Growth Factor"/>
    <property type="match status" value="4"/>
</dbReference>
<feature type="domain" description="Apple" evidence="4">
    <location>
        <begin position="20"/>
        <end position="94"/>
    </location>
</feature>
<dbReference type="EMBL" id="JBBPFD010000006">
    <property type="protein sequence ID" value="KAK7921956.1"/>
    <property type="molecule type" value="Genomic_DNA"/>
</dbReference>
<feature type="signal peptide" evidence="3">
    <location>
        <begin position="1"/>
        <end position="19"/>
    </location>
</feature>
<keyword evidence="3" id="KW-0732">Signal</keyword>
<dbReference type="Proteomes" id="UP001460270">
    <property type="component" value="Unassembled WGS sequence"/>
</dbReference>
<dbReference type="GO" id="GO:0005576">
    <property type="term" value="C:extracellular region"/>
    <property type="evidence" value="ECO:0007669"/>
    <property type="project" value="InterPro"/>
</dbReference>
<name>A0AAW0P9S0_9GOBI</name>
<organism evidence="5 6">
    <name type="scientific">Mugilogobius chulae</name>
    <name type="common">yellowstripe goby</name>
    <dbReference type="NCBI Taxonomy" id="88201"/>
    <lineage>
        <taxon>Eukaryota</taxon>
        <taxon>Metazoa</taxon>
        <taxon>Chordata</taxon>
        <taxon>Craniata</taxon>
        <taxon>Vertebrata</taxon>
        <taxon>Euteleostomi</taxon>
        <taxon>Actinopterygii</taxon>
        <taxon>Neopterygii</taxon>
        <taxon>Teleostei</taxon>
        <taxon>Neoteleostei</taxon>
        <taxon>Acanthomorphata</taxon>
        <taxon>Gobiaria</taxon>
        <taxon>Gobiiformes</taxon>
        <taxon>Gobioidei</taxon>
        <taxon>Gobiidae</taxon>
        <taxon>Gobionellinae</taxon>
        <taxon>Mugilogobius</taxon>
    </lineage>
</organism>
<dbReference type="Pfam" id="PF14295">
    <property type="entry name" value="PAN_4"/>
    <property type="match status" value="1"/>
</dbReference>
<evidence type="ECO:0000313" key="5">
    <source>
        <dbReference type="EMBL" id="KAK7921956.1"/>
    </source>
</evidence>
<evidence type="ECO:0000313" key="6">
    <source>
        <dbReference type="Proteomes" id="UP001460270"/>
    </source>
</evidence>
<dbReference type="PROSITE" id="PS50948">
    <property type="entry name" value="PAN"/>
    <property type="match status" value="3"/>
</dbReference>
<feature type="domain" description="Apple" evidence="4">
    <location>
        <begin position="263"/>
        <end position="345"/>
    </location>
</feature>
<dbReference type="SUPFAM" id="SSF57414">
    <property type="entry name" value="Hairpin loop containing domain-like"/>
    <property type="match status" value="3"/>
</dbReference>
<keyword evidence="6" id="KW-1185">Reference proteome</keyword>
<gene>
    <name evidence="5" type="ORF">WMY93_008858</name>
</gene>
<dbReference type="GO" id="GO:0006508">
    <property type="term" value="P:proteolysis"/>
    <property type="evidence" value="ECO:0007669"/>
    <property type="project" value="InterPro"/>
</dbReference>
<keyword evidence="2" id="KW-1015">Disulfide bond</keyword>
<feature type="domain" description="Apple" evidence="4">
    <location>
        <begin position="100"/>
        <end position="175"/>
    </location>
</feature>
<accession>A0AAW0P9S0</accession>
<dbReference type="AlphaFoldDB" id="A0AAW0P9S0"/>
<dbReference type="InterPro" id="IPR000177">
    <property type="entry name" value="Apple"/>
</dbReference>
<evidence type="ECO:0000256" key="1">
    <source>
        <dbReference type="ARBA" id="ARBA00022737"/>
    </source>
</evidence>
<evidence type="ECO:0000256" key="2">
    <source>
        <dbReference type="ARBA" id="ARBA00023157"/>
    </source>
</evidence>
<comment type="caution">
    <text evidence="5">The sequence shown here is derived from an EMBL/GenBank/DDBJ whole genome shotgun (WGS) entry which is preliminary data.</text>
</comment>
<dbReference type="InterPro" id="IPR003609">
    <property type="entry name" value="Pan_app"/>
</dbReference>
<reference evidence="6" key="1">
    <citation type="submission" date="2024-04" db="EMBL/GenBank/DDBJ databases">
        <title>Salinicola lusitanus LLJ914,a marine bacterium isolated from the Okinawa Trough.</title>
        <authorList>
            <person name="Li J."/>
        </authorList>
    </citation>
    <scope>NUCLEOTIDE SEQUENCE [LARGE SCALE GENOMIC DNA]</scope>
</reference>
<evidence type="ECO:0000259" key="4">
    <source>
        <dbReference type="PROSITE" id="PS50948"/>
    </source>
</evidence>
<dbReference type="SMART" id="SM00223">
    <property type="entry name" value="APPLE"/>
    <property type="match status" value="4"/>
</dbReference>